<reference evidence="10" key="3">
    <citation type="submission" date="2025-09" db="UniProtKB">
        <authorList>
            <consortium name="Ensembl"/>
        </authorList>
    </citation>
    <scope>IDENTIFICATION</scope>
</reference>
<evidence type="ECO:0000313" key="11">
    <source>
        <dbReference type="Proteomes" id="UP000001646"/>
    </source>
</evidence>
<keyword evidence="4 9" id="KW-1133">Transmembrane helix</keyword>
<evidence type="ECO:0000256" key="6">
    <source>
        <dbReference type="ARBA" id="ARBA00035673"/>
    </source>
</evidence>
<dbReference type="Pfam" id="PF07947">
    <property type="entry name" value="YhhN"/>
    <property type="match status" value="1"/>
</dbReference>
<evidence type="ECO:0000256" key="1">
    <source>
        <dbReference type="ARBA" id="ARBA00004141"/>
    </source>
</evidence>
<dbReference type="PANTHER" id="PTHR31885">
    <property type="entry name" value="GH04784P"/>
    <property type="match status" value="1"/>
</dbReference>
<feature type="transmembrane region" description="Helical" evidence="9">
    <location>
        <begin position="106"/>
        <end position="134"/>
    </location>
</feature>
<comment type="subcellular location">
    <subcellularLocation>
        <location evidence="1">Membrane</location>
        <topology evidence="1">Multi-pass membrane protein</topology>
    </subcellularLocation>
</comment>
<feature type="transmembrane region" description="Helical" evidence="9">
    <location>
        <begin position="14"/>
        <end position="32"/>
    </location>
</feature>
<dbReference type="InterPro" id="IPR012506">
    <property type="entry name" value="TMEM86B-like"/>
</dbReference>
<evidence type="ECO:0000256" key="7">
    <source>
        <dbReference type="ARBA" id="ARBA00049458"/>
    </source>
</evidence>
<proteinExistence type="inferred from homology"/>
<evidence type="ECO:0000256" key="5">
    <source>
        <dbReference type="ARBA" id="ARBA00023136"/>
    </source>
</evidence>
<feature type="transmembrane region" description="Helical" evidence="9">
    <location>
        <begin position="38"/>
        <end position="59"/>
    </location>
</feature>
<organism evidence="10 11">
    <name type="scientific">Anolis carolinensis</name>
    <name type="common">Green anole</name>
    <name type="synonym">American chameleon</name>
    <dbReference type="NCBI Taxonomy" id="28377"/>
    <lineage>
        <taxon>Eukaryota</taxon>
        <taxon>Metazoa</taxon>
        <taxon>Chordata</taxon>
        <taxon>Craniata</taxon>
        <taxon>Vertebrata</taxon>
        <taxon>Euteleostomi</taxon>
        <taxon>Lepidosauria</taxon>
        <taxon>Squamata</taxon>
        <taxon>Bifurcata</taxon>
        <taxon>Unidentata</taxon>
        <taxon>Episquamata</taxon>
        <taxon>Toxicofera</taxon>
        <taxon>Iguania</taxon>
        <taxon>Dactyloidae</taxon>
        <taxon>Anolis</taxon>
    </lineage>
</organism>
<dbReference type="AlphaFoldDB" id="A0A803TNY2"/>
<evidence type="ECO:0000256" key="4">
    <source>
        <dbReference type="ARBA" id="ARBA00022989"/>
    </source>
</evidence>
<dbReference type="PANTHER" id="PTHR31885:SF12">
    <property type="entry name" value="LYSOPLASMALOGENASE"/>
    <property type="match status" value="1"/>
</dbReference>
<evidence type="ECO:0000256" key="2">
    <source>
        <dbReference type="ARBA" id="ARBA00007375"/>
    </source>
</evidence>
<name>A0A803TNY2_ANOCA</name>
<sequence length="226" mass="25059">MALWRAGRSKDHHLLIKLVPFLISCIACFTLNLPEPSISATIVKGLPSLSLAFFVAIQPHAAEAWTSYAKAIFQGLLLSAVGDACLVWPQLFFLGRAAFAMCHTSYILAFGLIPFRPFIFVMALGFVFVPYAYLVEPCLEGFSRWAETASKVPLSIMTWRALSHPGRRLRTSVGSLLFVASDLFFGIETFCSFLPHSRFLIMSTYYTAQGLFALTVASQRVSKKDS</sequence>
<evidence type="ECO:0000256" key="3">
    <source>
        <dbReference type="ARBA" id="ARBA00022692"/>
    </source>
</evidence>
<dbReference type="EC" id="3.3.2.2" evidence="6"/>
<dbReference type="GeneTree" id="ENSGT00390000007101"/>
<feature type="transmembrane region" description="Helical" evidence="9">
    <location>
        <begin position="199"/>
        <end position="217"/>
    </location>
</feature>
<keyword evidence="11" id="KW-1185">Reference proteome</keyword>
<protein>
    <recommendedName>
        <fullName evidence="6">lysoplasmalogenase</fullName>
        <ecNumber evidence="6">3.3.2.2</ecNumber>
    </recommendedName>
</protein>
<dbReference type="GO" id="GO:0047408">
    <property type="term" value="F:alkenylglycerophosphocholine hydrolase activity"/>
    <property type="evidence" value="ECO:0007669"/>
    <property type="project" value="UniProtKB-EC"/>
</dbReference>
<evidence type="ECO:0000256" key="8">
    <source>
        <dbReference type="ARBA" id="ARBA00049560"/>
    </source>
</evidence>
<keyword evidence="3 9" id="KW-0812">Transmembrane</keyword>
<accession>A0A803TNY2</accession>
<comment type="catalytic activity">
    <reaction evidence="8">
        <text>a 1-O-(1Z-alkenyl)-sn-glycero-3-phosphocholine + H2O = a 2,3-saturated aldehyde + sn-glycerol 3-phosphocholine</text>
        <dbReference type="Rhea" id="RHEA:22544"/>
        <dbReference type="ChEBI" id="CHEBI:15377"/>
        <dbReference type="ChEBI" id="CHEBI:16870"/>
        <dbReference type="ChEBI" id="CHEBI:73359"/>
        <dbReference type="ChEBI" id="CHEBI:77287"/>
        <dbReference type="EC" id="3.3.2.2"/>
    </reaction>
</comment>
<dbReference type="InParanoid" id="A0A803TNY2"/>
<evidence type="ECO:0000256" key="9">
    <source>
        <dbReference type="SAM" id="Phobius"/>
    </source>
</evidence>
<reference evidence="10" key="1">
    <citation type="submission" date="2009-12" db="EMBL/GenBank/DDBJ databases">
        <title>The Genome Sequence of Anolis carolinensis (Green Anole Lizard).</title>
        <authorList>
            <consortium name="The Genome Sequencing Platform"/>
            <person name="Di Palma F."/>
            <person name="Alfoldi J."/>
            <person name="Heiman D."/>
            <person name="Young S."/>
            <person name="Grabherr M."/>
            <person name="Johnson J."/>
            <person name="Lander E.S."/>
            <person name="Lindblad-Toh K."/>
        </authorList>
    </citation>
    <scope>NUCLEOTIDE SEQUENCE [LARGE SCALE GENOMIC DNA]</scope>
    <source>
        <strain evidence="10">JBL SC #1</strain>
    </source>
</reference>
<feature type="transmembrane region" description="Helical" evidence="9">
    <location>
        <begin position="71"/>
        <end position="94"/>
    </location>
</feature>
<dbReference type="GO" id="GO:0016787">
    <property type="term" value="F:hydrolase activity"/>
    <property type="evidence" value="ECO:0000318"/>
    <property type="project" value="GO_Central"/>
</dbReference>
<dbReference type="Ensembl" id="ENSACAT00000050731.1">
    <property type="protein sequence ID" value="ENSACAP00000036922.1"/>
    <property type="gene ID" value="ENSACAG00000039597.1"/>
</dbReference>
<keyword evidence="5 9" id="KW-0472">Membrane</keyword>
<comment type="similarity">
    <text evidence="2">Belongs to the TMEM86 family.</text>
</comment>
<dbReference type="Proteomes" id="UP000001646">
    <property type="component" value="Unplaced"/>
</dbReference>
<comment type="catalytic activity">
    <reaction evidence="7">
        <text>a 1-O-(1Z-alkenyl)-sn-glycero-3-phosphoethanolamine + H2O = a 2,3-saturated aldehyde + sn-glycero-3-phosphoethanolamine</text>
        <dbReference type="Rhea" id="RHEA:16905"/>
        <dbReference type="ChEBI" id="CHEBI:15377"/>
        <dbReference type="ChEBI" id="CHEBI:73359"/>
        <dbReference type="ChEBI" id="CHEBI:77288"/>
        <dbReference type="ChEBI" id="CHEBI:143890"/>
        <dbReference type="EC" id="3.3.2.2"/>
    </reaction>
</comment>
<reference evidence="10" key="2">
    <citation type="submission" date="2025-08" db="UniProtKB">
        <authorList>
            <consortium name="Ensembl"/>
        </authorList>
    </citation>
    <scope>IDENTIFICATION</scope>
</reference>
<dbReference type="GO" id="GO:0016020">
    <property type="term" value="C:membrane"/>
    <property type="evidence" value="ECO:0000318"/>
    <property type="project" value="GO_Central"/>
</dbReference>
<evidence type="ECO:0000313" key="10">
    <source>
        <dbReference type="Ensembl" id="ENSACAP00000036922.1"/>
    </source>
</evidence>